<dbReference type="Proteomes" id="UP000702544">
    <property type="component" value="Unassembled WGS sequence"/>
</dbReference>
<dbReference type="InterPro" id="IPR029787">
    <property type="entry name" value="Nucleotide_cyclase"/>
</dbReference>
<name>A0AAE4Z6S3_9BACT</name>
<organism evidence="4 5">
    <name type="scientific">Candidatus Kutchimonas denitrificans</name>
    <dbReference type="NCBI Taxonomy" id="3056748"/>
    <lineage>
        <taxon>Bacteria</taxon>
        <taxon>Pseudomonadati</taxon>
        <taxon>Gemmatimonadota</taxon>
        <taxon>Gemmatimonadia</taxon>
        <taxon>Candidatus Palauibacterales</taxon>
        <taxon>Candidatus Palauibacteraceae</taxon>
        <taxon>Candidatus Kutchimonas</taxon>
    </lineage>
</organism>
<dbReference type="EC" id="2.7.7.65" evidence="1"/>
<dbReference type="NCBIfam" id="TIGR00254">
    <property type="entry name" value="GGDEF"/>
    <property type="match status" value="1"/>
</dbReference>
<gene>
    <name evidence="4" type="ORF">GWO12_06605</name>
</gene>
<reference evidence="4 5" key="1">
    <citation type="submission" date="2020-01" db="EMBL/GenBank/DDBJ databases">
        <title>Genomes assembled from Gulf of Kutch pelagic sediment metagenomes.</title>
        <authorList>
            <person name="Chandrashekar M."/>
            <person name="Mahajan M.S."/>
            <person name="Dave K.J."/>
            <person name="Vatsa P."/>
            <person name="Nathani N.M."/>
        </authorList>
    </citation>
    <scope>NUCLEOTIDE SEQUENCE [LARGE SCALE GENOMIC DNA]</scope>
    <source>
        <strain evidence="4">KS3-K002</strain>
    </source>
</reference>
<comment type="caution">
    <text evidence="4">The sequence shown here is derived from an EMBL/GenBank/DDBJ whole genome shotgun (WGS) entry which is preliminary data.</text>
</comment>
<dbReference type="Pfam" id="PF14361">
    <property type="entry name" value="RsbRD_N"/>
    <property type="match status" value="1"/>
</dbReference>
<dbReference type="Pfam" id="PF00990">
    <property type="entry name" value="GGDEF"/>
    <property type="match status" value="1"/>
</dbReference>
<dbReference type="PANTHER" id="PTHR45138:SF9">
    <property type="entry name" value="DIGUANYLATE CYCLASE DGCM-RELATED"/>
    <property type="match status" value="1"/>
</dbReference>
<feature type="domain" description="GGDEF" evidence="3">
    <location>
        <begin position="192"/>
        <end position="320"/>
    </location>
</feature>
<dbReference type="Gene3D" id="3.30.70.270">
    <property type="match status" value="1"/>
</dbReference>
<dbReference type="AlphaFoldDB" id="A0AAE4Z6S3"/>
<proteinExistence type="predicted"/>
<dbReference type="GO" id="GO:0043709">
    <property type="term" value="P:cell adhesion involved in single-species biofilm formation"/>
    <property type="evidence" value="ECO:0007669"/>
    <property type="project" value="TreeGrafter"/>
</dbReference>
<comment type="catalytic activity">
    <reaction evidence="2">
        <text>2 GTP = 3',3'-c-di-GMP + 2 diphosphate</text>
        <dbReference type="Rhea" id="RHEA:24898"/>
        <dbReference type="ChEBI" id="CHEBI:33019"/>
        <dbReference type="ChEBI" id="CHEBI:37565"/>
        <dbReference type="ChEBI" id="CHEBI:58805"/>
        <dbReference type="EC" id="2.7.7.65"/>
    </reaction>
</comment>
<dbReference type="EMBL" id="JAACAK010000047">
    <property type="protein sequence ID" value="NIR74769.1"/>
    <property type="molecule type" value="Genomic_DNA"/>
</dbReference>
<sequence>MPPSPRRAREAVFSKAAEALKEDTAELAERWAQAFERRVAERGEPFPTDGLEADVEALVRGISEVLGEPWAYRSFLGEGEHQQIGRGIAEKHVQAGGTLTSALEAYMRLRQRLILASRERFRDSDRPFFDLMTRLNRCIDRVLFAIAEGYFSAFQAEIEKQAITDPLTGLGNSRRFREALSAELKRSDRTGRPFSVVFVDVDNFKDINDTLGHVEADYTLTAIGRTLVTHLRGSDLVCRWGGDEFIILLPETERAEAVGLAERLRAEVADCEKCAGATISLGVACFPQDGKDYDGLVAKADRALYASKHAGKNMVTQSTSGD</sequence>
<evidence type="ECO:0000259" key="3">
    <source>
        <dbReference type="PROSITE" id="PS50887"/>
    </source>
</evidence>
<dbReference type="SMART" id="SM00267">
    <property type="entry name" value="GGDEF"/>
    <property type="match status" value="1"/>
</dbReference>
<evidence type="ECO:0000313" key="4">
    <source>
        <dbReference type="EMBL" id="NIR74769.1"/>
    </source>
</evidence>
<dbReference type="CDD" id="cd01949">
    <property type="entry name" value="GGDEF"/>
    <property type="match status" value="1"/>
</dbReference>
<protein>
    <recommendedName>
        <fullName evidence="1">diguanylate cyclase</fullName>
        <ecNumber evidence="1">2.7.7.65</ecNumber>
    </recommendedName>
</protein>
<evidence type="ECO:0000256" key="2">
    <source>
        <dbReference type="ARBA" id="ARBA00034247"/>
    </source>
</evidence>
<dbReference type="FunFam" id="3.30.70.270:FF:000001">
    <property type="entry name" value="Diguanylate cyclase domain protein"/>
    <property type="match status" value="1"/>
</dbReference>
<evidence type="ECO:0000256" key="1">
    <source>
        <dbReference type="ARBA" id="ARBA00012528"/>
    </source>
</evidence>
<evidence type="ECO:0000313" key="5">
    <source>
        <dbReference type="Proteomes" id="UP000702544"/>
    </source>
</evidence>
<dbReference type="PROSITE" id="PS50887">
    <property type="entry name" value="GGDEF"/>
    <property type="match status" value="1"/>
</dbReference>
<dbReference type="InterPro" id="IPR000160">
    <property type="entry name" value="GGDEF_dom"/>
</dbReference>
<dbReference type="GO" id="GO:0052621">
    <property type="term" value="F:diguanylate cyclase activity"/>
    <property type="evidence" value="ECO:0007669"/>
    <property type="project" value="UniProtKB-EC"/>
</dbReference>
<dbReference type="GO" id="GO:0005886">
    <property type="term" value="C:plasma membrane"/>
    <property type="evidence" value="ECO:0007669"/>
    <property type="project" value="TreeGrafter"/>
</dbReference>
<dbReference type="SUPFAM" id="SSF55073">
    <property type="entry name" value="Nucleotide cyclase"/>
    <property type="match status" value="1"/>
</dbReference>
<dbReference type="InterPro" id="IPR050469">
    <property type="entry name" value="Diguanylate_Cyclase"/>
</dbReference>
<dbReference type="InterPro" id="IPR025751">
    <property type="entry name" value="RsbRD_N_dom"/>
</dbReference>
<accession>A0AAE4Z6S3</accession>
<dbReference type="InterPro" id="IPR043128">
    <property type="entry name" value="Rev_trsase/Diguanyl_cyclase"/>
</dbReference>
<dbReference type="PANTHER" id="PTHR45138">
    <property type="entry name" value="REGULATORY COMPONENTS OF SENSORY TRANSDUCTION SYSTEM"/>
    <property type="match status" value="1"/>
</dbReference>
<dbReference type="GO" id="GO:1902201">
    <property type="term" value="P:negative regulation of bacterial-type flagellum-dependent cell motility"/>
    <property type="evidence" value="ECO:0007669"/>
    <property type="project" value="TreeGrafter"/>
</dbReference>